<protein>
    <submittedName>
        <fullName evidence="1">Oidioi.mRNA.OKI2018_I69.chr1.g2776.t1.cds</fullName>
    </submittedName>
</protein>
<dbReference type="EMBL" id="OU015566">
    <property type="protein sequence ID" value="CAG5106291.1"/>
    <property type="molecule type" value="Genomic_DNA"/>
</dbReference>
<dbReference type="SUPFAM" id="SSF51695">
    <property type="entry name" value="PLC-like phosphodiesterases"/>
    <property type="match status" value="1"/>
</dbReference>
<keyword evidence="2" id="KW-1185">Reference proteome</keyword>
<dbReference type="InterPro" id="IPR017946">
    <property type="entry name" value="PLC-like_Pdiesterase_TIM-brl"/>
</dbReference>
<evidence type="ECO:0000313" key="1">
    <source>
        <dbReference type="EMBL" id="CAG5106291.1"/>
    </source>
</evidence>
<dbReference type="Proteomes" id="UP001158576">
    <property type="component" value="Chromosome 1"/>
</dbReference>
<dbReference type="InterPro" id="IPR051057">
    <property type="entry name" value="PI-PLC_domain"/>
</dbReference>
<organism evidence="1 2">
    <name type="scientific">Oikopleura dioica</name>
    <name type="common">Tunicate</name>
    <dbReference type="NCBI Taxonomy" id="34765"/>
    <lineage>
        <taxon>Eukaryota</taxon>
        <taxon>Metazoa</taxon>
        <taxon>Chordata</taxon>
        <taxon>Tunicata</taxon>
        <taxon>Appendicularia</taxon>
        <taxon>Copelata</taxon>
        <taxon>Oikopleuridae</taxon>
        <taxon>Oikopleura</taxon>
    </lineage>
</organism>
<dbReference type="PANTHER" id="PTHR13593">
    <property type="match status" value="1"/>
</dbReference>
<dbReference type="PANTHER" id="PTHR13593:SF113">
    <property type="entry name" value="SI:DKEY-266F7.9"/>
    <property type="match status" value="1"/>
</dbReference>
<reference evidence="1 2" key="1">
    <citation type="submission" date="2021-04" db="EMBL/GenBank/DDBJ databases">
        <authorList>
            <person name="Bliznina A."/>
        </authorList>
    </citation>
    <scope>NUCLEOTIDE SEQUENCE [LARGE SCALE GENOMIC DNA]</scope>
</reference>
<dbReference type="Gene3D" id="3.20.20.190">
    <property type="entry name" value="Phosphatidylinositol (PI) phosphodiesterase"/>
    <property type="match status" value="1"/>
</dbReference>
<proteinExistence type="predicted"/>
<evidence type="ECO:0000313" key="2">
    <source>
        <dbReference type="Proteomes" id="UP001158576"/>
    </source>
</evidence>
<gene>
    <name evidence="1" type="ORF">OKIOD_LOCUS11541</name>
</gene>
<accession>A0ABN7SXJ7</accession>
<sequence length="302" mass="34695">MKSYFLYLSLSGASLTSSKSKRTNLSRWMTDLPDAVRERSILELAIPGSHDSFAYTLDKKAPFSQNSEGLDDIFDQIGIDKVDEIAKEITYNWAITQILTTQEQLEAGIRYFDYRTMPLRPSREEVYNAHSLYGPSTEYEMMQIWSFLRDNPGELVIVNFNHFYDMDQKHYDWLEEHLRTLFGDKICDIPEDPLSTLSFNDIKATNCNVIILYGSSIRPDCINSSALPKNQPIPRPDFAWNKGSNLSDPWLNKQDKESLFSGLDSNLEKGRPLDKFYGSQALLTAGRDIYLSDCEEFTMEPL</sequence>
<name>A0ABN7SXJ7_OIKDI</name>